<dbReference type="SUPFAM" id="SSF82153">
    <property type="entry name" value="FAS1 domain"/>
    <property type="match status" value="3"/>
</dbReference>
<keyword evidence="3" id="KW-1185">Reference proteome</keyword>
<dbReference type="SMART" id="SM00554">
    <property type="entry name" value="FAS1"/>
    <property type="match status" value="3"/>
</dbReference>
<dbReference type="InterPro" id="IPR050904">
    <property type="entry name" value="Adhesion/Biosynth-related"/>
</dbReference>
<dbReference type="AlphaFoldDB" id="A0A8S3YEQ2"/>
<dbReference type="PANTHER" id="PTHR10900">
    <property type="entry name" value="PERIOSTIN-RELATED"/>
    <property type="match status" value="1"/>
</dbReference>
<feature type="domain" description="FAS1" evidence="1">
    <location>
        <begin position="271"/>
        <end position="405"/>
    </location>
</feature>
<dbReference type="Proteomes" id="UP000678393">
    <property type="component" value="Unassembled WGS sequence"/>
</dbReference>
<feature type="domain" description="FAS1" evidence="1">
    <location>
        <begin position="1"/>
        <end position="115"/>
    </location>
</feature>
<dbReference type="OrthoDB" id="6159053at2759"/>
<sequence>FGRVLVSRNLTNLLDIDNITIYLPSSDAFFKYDAELGEATKWATLLTYATQNGRFTLAHLPKEGKIKSRLGPDRFLYVNTFYIGGRQVTTINGASIIYADIITDNGVIHILDSIIYPIGSGLTIAQYIEKPEDAAFTFSAIVMADIVAQSLKRKTNNTQALITSFSPNDSYLVDMAEYGKTPLFENITLLKEVYEAHIIENEALFLPYEIAEIPPKRAMFGTLRFYRRGGYLYVVNNRVHARVVKPNIPTTNGVIHVIDNLLRYVFHNAVQITNDDNINSTRMFNKCIKALAEDQLSRLASATLTMFIPSDFAFSKSPLFWQRPRFAPGHYTNIVAKHVTFGQVLDAVSLYDGRKLVISQDQVLTVVHSDGEIFLETADKKIRSRISVTDSGVTNGVVHLLDNLLTINFTIWEAISDIPALRRVYDVISKDIGDLRHMFNTGSDTLTVFLPSNMVFDEHRDIIQSMIQDDPEGFLE</sequence>
<gene>
    <name evidence="2" type="ORF">CUNI_LOCUS456</name>
</gene>
<dbReference type="EMBL" id="CAJHNH020000051">
    <property type="protein sequence ID" value="CAG5114898.1"/>
    <property type="molecule type" value="Genomic_DNA"/>
</dbReference>
<evidence type="ECO:0000259" key="1">
    <source>
        <dbReference type="PROSITE" id="PS50213"/>
    </source>
</evidence>
<feature type="non-terminal residue" evidence="2">
    <location>
        <position position="1"/>
    </location>
</feature>
<dbReference type="Gene3D" id="2.30.180.10">
    <property type="entry name" value="FAS1 domain"/>
    <property type="match status" value="3"/>
</dbReference>
<name>A0A8S3YEQ2_9EUPU</name>
<dbReference type="InterPro" id="IPR036378">
    <property type="entry name" value="FAS1_dom_sf"/>
</dbReference>
<proteinExistence type="predicted"/>
<organism evidence="2 3">
    <name type="scientific">Candidula unifasciata</name>
    <dbReference type="NCBI Taxonomy" id="100452"/>
    <lineage>
        <taxon>Eukaryota</taxon>
        <taxon>Metazoa</taxon>
        <taxon>Spiralia</taxon>
        <taxon>Lophotrochozoa</taxon>
        <taxon>Mollusca</taxon>
        <taxon>Gastropoda</taxon>
        <taxon>Heterobranchia</taxon>
        <taxon>Euthyneura</taxon>
        <taxon>Panpulmonata</taxon>
        <taxon>Eupulmonata</taxon>
        <taxon>Stylommatophora</taxon>
        <taxon>Helicina</taxon>
        <taxon>Helicoidea</taxon>
        <taxon>Geomitridae</taxon>
        <taxon>Candidula</taxon>
    </lineage>
</organism>
<reference evidence="2" key="1">
    <citation type="submission" date="2021-04" db="EMBL/GenBank/DDBJ databases">
        <authorList>
            <consortium name="Molecular Ecology Group"/>
        </authorList>
    </citation>
    <scope>NUCLEOTIDE SEQUENCE</scope>
</reference>
<evidence type="ECO:0000313" key="2">
    <source>
        <dbReference type="EMBL" id="CAG5114898.1"/>
    </source>
</evidence>
<feature type="domain" description="FAS1" evidence="1">
    <location>
        <begin position="121"/>
        <end position="262"/>
    </location>
</feature>
<dbReference type="InterPro" id="IPR000782">
    <property type="entry name" value="FAS1_domain"/>
</dbReference>
<feature type="non-terminal residue" evidence="2">
    <location>
        <position position="476"/>
    </location>
</feature>
<comment type="caution">
    <text evidence="2">The sequence shown here is derived from an EMBL/GenBank/DDBJ whole genome shotgun (WGS) entry which is preliminary data.</text>
</comment>
<dbReference type="PROSITE" id="PS50213">
    <property type="entry name" value="FAS1"/>
    <property type="match status" value="3"/>
</dbReference>
<accession>A0A8S3YEQ2</accession>
<protein>
    <recommendedName>
        <fullName evidence="1">FAS1 domain-containing protein</fullName>
    </recommendedName>
</protein>
<dbReference type="Pfam" id="PF02469">
    <property type="entry name" value="Fasciclin"/>
    <property type="match status" value="3"/>
</dbReference>
<evidence type="ECO:0000313" key="3">
    <source>
        <dbReference type="Proteomes" id="UP000678393"/>
    </source>
</evidence>
<dbReference type="PANTHER" id="PTHR10900:SF77">
    <property type="entry name" value="FI19380P1"/>
    <property type="match status" value="1"/>
</dbReference>